<dbReference type="EC" id="1.5.1.1" evidence="16"/>
<reference evidence="18" key="1">
    <citation type="submission" date="2020-05" db="UniProtKB">
        <authorList>
            <consortium name="EnsemblMetazoa"/>
        </authorList>
    </citation>
    <scope>IDENTIFICATION</scope>
    <source>
        <strain evidence="18">TTRI</strain>
    </source>
</reference>
<dbReference type="Proteomes" id="UP000078200">
    <property type="component" value="Unassembled WGS sequence"/>
</dbReference>
<comment type="catalytic activity">
    <reaction evidence="5">
        <text>L-pipecolate + NAD(+) = Delta(1)-piperideine-2-carboxylate + NADH + H(+)</text>
        <dbReference type="Rhea" id="RHEA:30807"/>
        <dbReference type="ChEBI" id="CHEBI:15378"/>
        <dbReference type="ChEBI" id="CHEBI:57540"/>
        <dbReference type="ChEBI" id="CHEBI:57945"/>
        <dbReference type="ChEBI" id="CHEBI:61185"/>
        <dbReference type="ChEBI" id="CHEBI:77631"/>
        <dbReference type="EC" id="1.5.1.1"/>
    </reaction>
    <physiologicalReaction direction="right-to-left" evidence="5">
        <dbReference type="Rhea" id="RHEA:30809"/>
    </physiologicalReaction>
</comment>
<dbReference type="GO" id="GO:0042562">
    <property type="term" value="F:hormone binding"/>
    <property type="evidence" value="ECO:0007669"/>
    <property type="project" value="TreeGrafter"/>
</dbReference>
<dbReference type="AlphaFoldDB" id="A0A1A9VV78"/>
<evidence type="ECO:0000256" key="11">
    <source>
        <dbReference type="ARBA" id="ARBA00093250"/>
    </source>
</evidence>
<name>A0A1A9VV78_GLOAU</name>
<evidence type="ECO:0000313" key="18">
    <source>
        <dbReference type="EnsemblMetazoa" id="GAUT048774-PA"/>
    </source>
</evidence>
<evidence type="ECO:0000256" key="16">
    <source>
        <dbReference type="ARBA" id="ARBA00093598"/>
    </source>
</evidence>
<keyword evidence="19" id="KW-1185">Reference proteome</keyword>
<comment type="catalytic activity">
    <reaction evidence="11">
        <text>(S)-cystathionine ketimine + NADH + 2 H(+) = (3R,5S)-2,3,5,6,7-pentahydro-1,4-thiazepine-3,5-dicarboxylate + NAD(+)</text>
        <dbReference type="Rhea" id="RHEA:68032"/>
        <dbReference type="ChEBI" id="CHEBI:15378"/>
        <dbReference type="ChEBI" id="CHEBI:57540"/>
        <dbReference type="ChEBI" id="CHEBI:57945"/>
        <dbReference type="ChEBI" id="CHEBI:176808"/>
        <dbReference type="ChEBI" id="CHEBI:176810"/>
    </reaction>
    <physiologicalReaction direction="left-to-right" evidence="11">
        <dbReference type="Rhea" id="RHEA:68033"/>
    </physiologicalReaction>
</comment>
<dbReference type="EC" id="1.5.1.25" evidence="2"/>
<proteinExistence type="inferred from homology"/>
<dbReference type="Pfam" id="PF02423">
    <property type="entry name" value="OCD_Mu_crystall"/>
    <property type="match status" value="1"/>
</dbReference>
<comment type="catalytic activity">
    <reaction evidence="10">
        <text>(R)-lanthionine ketimine + NADPH + 2 H(+) = (3R,5R)-1,4-thiomorpholine-3,5-dicarboxylate + NADP(+)</text>
        <dbReference type="Rhea" id="RHEA:68040"/>
        <dbReference type="ChEBI" id="CHEBI:15378"/>
        <dbReference type="ChEBI" id="CHEBI:57783"/>
        <dbReference type="ChEBI" id="CHEBI:58349"/>
        <dbReference type="ChEBI" id="CHEBI:176891"/>
        <dbReference type="ChEBI" id="CHEBI:176892"/>
    </reaction>
    <physiologicalReaction direction="left-to-right" evidence="10">
        <dbReference type="Rhea" id="RHEA:68041"/>
    </physiologicalReaction>
</comment>
<dbReference type="InterPro" id="IPR036291">
    <property type="entry name" value="NAD(P)-bd_dom_sf"/>
</dbReference>
<evidence type="ECO:0000256" key="13">
    <source>
        <dbReference type="ARBA" id="ARBA00093264"/>
    </source>
</evidence>
<accession>A0A1A9VV78</accession>
<evidence type="ECO:0000256" key="15">
    <source>
        <dbReference type="ARBA" id="ARBA00093567"/>
    </source>
</evidence>
<evidence type="ECO:0000256" key="8">
    <source>
        <dbReference type="ARBA" id="ARBA00093226"/>
    </source>
</evidence>
<dbReference type="GO" id="GO:0050241">
    <property type="term" value="F:pyrroline-2-carboxylate reductase activity"/>
    <property type="evidence" value="ECO:0007669"/>
    <property type="project" value="UniProtKB-EC"/>
</dbReference>
<evidence type="ECO:0000256" key="1">
    <source>
        <dbReference type="ARBA" id="ARBA00008903"/>
    </source>
</evidence>
<comment type="catalytic activity">
    <reaction evidence="12">
        <text>(3R)-1,4-thiomorpholine-3-carboxylate + NADP(+) = 3,4-dehydrothiomorpholine-3-carboxylate + NADPH + 2 H(+)</text>
        <dbReference type="Rhea" id="RHEA:12500"/>
        <dbReference type="ChEBI" id="CHEBI:15378"/>
        <dbReference type="ChEBI" id="CHEBI:57783"/>
        <dbReference type="ChEBI" id="CHEBI:58349"/>
        <dbReference type="ChEBI" id="CHEBI:58517"/>
        <dbReference type="ChEBI" id="CHEBI:176873"/>
        <dbReference type="EC" id="1.5.1.25"/>
    </reaction>
    <physiologicalReaction direction="right-to-left" evidence="12">
        <dbReference type="Rhea" id="RHEA:12502"/>
    </physiologicalReaction>
</comment>
<comment type="catalytic activity">
    <reaction evidence="7">
        <text>L-proline + NADP(+) = 1-pyrroline-2-carboxylate + NADPH + H(+)</text>
        <dbReference type="Rhea" id="RHEA:20317"/>
        <dbReference type="ChEBI" id="CHEBI:15378"/>
        <dbReference type="ChEBI" id="CHEBI:39785"/>
        <dbReference type="ChEBI" id="CHEBI:57783"/>
        <dbReference type="ChEBI" id="CHEBI:58349"/>
        <dbReference type="ChEBI" id="CHEBI:60039"/>
        <dbReference type="EC" id="1.5.1.1"/>
    </reaction>
    <physiologicalReaction direction="right-to-left" evidence="7">
        <dbReference type="Rhea" id="RHEA:20319"/>
    </physiologicalReaction>
</comment>
<evidence type="ECO:0000256" key="9">
    <source>
        <dbReference type="ARBA" id="ARBA00093227"/>
    </source>
</evidence>
<comment type="similarity">
    <text evidence="1">Belongs to the ornithine cyclodeaminase/mu-crystallin family.</text>
</comment>
<dbReference type="InterPro" id="IPR023401">
    <property type="entry name" value="ODC_N"/>
</dbReference>
<dbReference type="STRING" id="7395.A0A1A9VV78"/>
<dbReference type="PANTHER" id="PTHR13812">
    <property type="entry name" value="KETIMINE REDUCTASE MU-CRYSTALLIN"/>
    <property type="match status" value="1"/>
</dbReference>
<evidence type="ECO:0000256" key="7">
    <source>
        <dbReference type="ARBA" id="ARBA00093203"/>
    </source>
</evidence>
<dbReference type="SUPFAM" id="SSF51735">
    <property type="entry name" value="NAD(P)-binding Rossmann-fold domains"/>
    <property type="match status" value="1"/>
</dbReference>
<sequence length="342" mass="37246">MIPKYIDSVQVKEILTWPLVNAAVEEALKAIDYSDVANAANSEQSYKQQPPRTITTCGNASKLLLTMPGYVANYNASNAKTNDHLNCSSTLACKVVTSFTNNQNLQPPLPNILANVLLFDINTGELQCIMEGTQITAWRTAAASIVATKYLYMKRFPQGIQTSIKLAIIGCGVQGQSHALGMCATFNVSEIYLWNRTQSKADNLALKLQKLYLRNSMNIVVTKTPAEAVREAAVICIGTYSPHALINYDMLKSGDVHINTVGAGAVHFGEVSQDIYDNAAVYVDSLINARTELKDLKADIIGEIGQVVREGRRTENKCLTIYQSLGMAAEDATVAQAVYNAL</sequence>
<dbReference type="Gene3D" id="3.40.50.720">
    <property type="entry name" value="NAD(P)-binding Rossmann-like Domain"/>
    <property type="match status" value="1"/>
</dbReference>
<evidence type="ECO:0000256" key="17">
    <source>
        <dbReference type="ARBA" id="ARBA00093650"/>
    </source>
</evidence>
<dbReference type="PANTHER" id="PTHR13812:SF19">
    <property type="entry name" value="KETIMINE REDUCTASE MU-CRYSTALLIN"/>
    <property type="match status" value="1"/>
</dbReference>
<dbReference type="Gene3D" id="3.30.1780.10">
    <property type="entry name" value="ornithine cyclodeaminase, domain 1"/>
    <property type="match status" value="1"/>
</dbReference>
<comment type="catalytic activity">
    <reaction evidence="9">
        <text>(S)-cystathionine ketimine + NADPH + 2 H(+) = (3R,5S)-2,3,5,6,7-pentahydro-1,4-thiazepine-3,5-dicarboxylate + NADP(+)</text>
        <dbReference type="Rhea" id="RHEA:68036"/>
        <dbReference type="ChEBI" id="CHEBI:15378"/>
        <dbReference type="ChEBI" id="CHEBI:57783"/>
        <dbReference type="ChEBI" id="CHEBI:58349"/>
        <dbReference type="ChEBI" id="CHEBI:176808"/>
        <dbReference type="ChEBI" id="CHEBI:176810"/>
    </reaction>
    <physiologicalReaction direction="left-to-right" evidence="9">
        <dbReference type="Rhea" id="RHEA:68037"/>
    </physiologicalReaction>
</comment>
<comment type="subunit">
    <text evidence="15">Homodimer. Binds the thyroid hormone triiodothyronine (T3); T3 binding inhibits enzymatic activity.</text>
</comment>
<dbReference type="EnsemblMetazoa" id="GAUT048774-RA">
    <property type="protein sequence ID" value="GAUT048774-PA"/>
    <property type="gene ID" value="GAUT048774"/>
</dbReference>
<protein>
    <recommendedName>
        <fullName evidence="3">Ketimine reductase mu-crystallin</fullName>
        <ecNumber evidence="16">1.5.1.1</ecNumber>
        <ecNumber evidence="2">1.5.1.25</ecNumber>
    </recommendedName>
    <alternativeName>
        <fullName evidence="17">1-piperideine-2-carboxylate/1-pyrroline-2-carboxylate reductase</fullName>
    </alternativeName>
    <alternativeName>
        <fullName evidence="4">NADP-regulated thyroid-hormone-binding protein</fullName>
    </alternativeName>
</protein>
<comment type="catalytic activity">
    <reaction evidence="6">
        <text>Delta(2)-thiazoline-2-carboxylate + NADPH + 2 H(+) = L-thiazolidine-2-carboxylate + NADP(+)</text>
        <dbReference type="Rhea" id="RHEA:68072"/>
        <dbReference type="ChEBI" id="CHEBI:15378"/>
        <dbReference type="ChEBI" id="CHEBI:57783"/>
        <dbReference type="ChEBI" id="CHEBI:58349"/>
        <dbReference type="ChEBI" id="CHEBI:176895"/>
        <dbReference type="ChEBI" id="CHEBI:176896"/>
    </reaction>
    <physiologicalReaction direction="left-to-right" evidence="6">
        <dbReference type="Rhea" id="RHEA:68073"/>
    </physiologicalReaction>
</comment>
<evidence type="ECO:0000256" key="3">
    <source>
        <dbReference type="ARBA" id="ARBA00015173"/>
    </source>
</evidence>
<comment type="catalytic activity">
    <reaction evidence="14">
        <text>L-pipecolate + NADP(+) = Delta(1)-piperideine-2-carboxylate + NADPH + H(+)</text>
        <dbReference type="Rhea" id="RHEA:12524"/>
        <dbReference type="ChEBI" id="CHEBI:15378"/>
        <dbReference type="ChEBI" id="CHEBI:57783"/>
        <dbReference type="ChEBI" id="CHEBI:58349"/>
        <dbReference type="ChEBI" id="CHEBI:61185"/>
        <dbReference type="ChEBI" id="CHEBI:77631"/>
        <dbReference type="EC" id="1.5.1.1"/>
    </reaction>
    <physiologicalReaction direction="right-to-left" evidence="14">
        <dbReference type="Rhea" id="RHEA:12526"/>
    </physiologicalReaction>
</comment>
<dbReference type="GO" id="GO:0047127">
    <property type="term" value="F:thiomorpholine-carboxylate dehydrogenase activity"/>
    <property type="evidence" value="ECO:0007669"/>
    <property type="project" value="UniProtKB-EC"/>
</dbReference>
<dbReference type="InterPro" id="IPR003462">
    <property type="entry name" value="ODC_Mu_crystall"/>
</dbReference>
<comment type="catalytic activity">
    <reaction evidence="8">
        <text>(3R)-1,4-thiomorpholine-3-carboxylate + NAD(+) = 3,4-dehydrothiomorpholine-3-carboxylate + NADH + 2 H(+)</text>
        <dbReference type="Rhea" id="RHEA:12504"/>
        <dbReference type="ChEBI" id="CHEBI:15378"/>
        <dbReference type="ChEBI" id="CHEBI:57540"/>
        <dbReference type="ChEBI" id="CHEBI:57945"/>
        <dbReference type="ChEBI" id="CHEBI:58517"/>
        <dbReference type="ChEBI" id="CHEBI:176873"/>
        <dbReference type="EC" id="1.5.1.25"/>
    </reaction>
    <physiologicalReaction direction="right-to-left" evidence="8">
        <dbReference type="Rhea" id="RHEA:12506"/>
    </physiologicalReaction>
</comment>
<evidence type="ECO:0000256" key="2">
    <source>
        <dbReference type="ARBA" id="ARBA00012883"/>
    </source>
</evidence>
<evidence type="ECO:0000313" key="19">
    <source>
        <dbReference type="Proteomes" id="UP000078200"/>
    </source>
</evidence>
<evidence type="ECO:0000256" key="6">
    <source>
        <dbReference type="ARBA" id="ARBA00093197"/>
    </source>
</evidence>
<dbReference type="VEuPathDB" id="VectorBase:GAUT048774"/>
<comment type="catalytic activity">
    <reaction evidence="13">
        <text>L-proline + NAD(+) = 1-pyrroline-2-carboxylate + NADH + H(+)</text>
        <dbReference type="Rhea" id="RHEA:20321"/>
        <dbReference type="ChEBI" id="CHEBI:15378"/>
        <dbReference type="ChEBI" id="CHEBI:39785"/>
        <dbReference type="ChEBI" id="CHEBI:57540"/>
        <dbReference type="ChEBI" id="CHEBI:57945"/>
        <dbReference type="ChEBI" id="CHEBI:60039"/>
        <dbReference type="EC" id="1.5.1.1"/>
    </reaction>
    <physiologicalReaction direction="right-to-left" evidence="13">
        <dbReference type="Rhea" id="RHEA:20323"/>
    </physiologicalReaction>
</comment>
<organism evidence="18 19">
    <name type="scientific">Glossina austeni</name>
    <name type="common">Savannah tsetse fly</name>
    <dbReference type="NCBI Taxonomy" id="7395"/>
    <lineage>
        <taxon>Eukaryota</taxon>
        <taxon>Metazoa</taxon>
        <taxon>Ecdysozoa</taxon>
        <taxon>Arthropoda</taxon>
        <taxon>Hexapoda</taxon>
        <taxon>Insecta</taxon>
        <taxon>Pterygota</taxon>
        <taxon>Neoptera</taxon>
        <taxon>Endopterygota</taxon>
        <taxon>Diptera</taxon>
        <taxon>Brachycera</taxon>
        <taxon>Muscomorpha</taxon>
        <taxon>Hippoboscoidea</taxon>
        <taxon>Glossinidae</taxon>
        <taxon>Glossina</taxon>
    </lineage>
</organism>
<dbReference type="PIRSF" id="PIRSF001439">
    <property type="entry name" value="CryM"/>
    <property type="match status" value="1"/>
</dbReference>
<evidence type="ECO:0000256" key="10">
    <source>
        <dbReference type="ARBA" id="ARBA00093248"/>
    </source>
</evidence>
<dbReference type="GO" id="GO:0005737">
    <property type="term" value="C:cytoplasm"/>
    <property type="evidence" value="ECO:0007669"/>
    <property type="project" value="TreeGrafter"/>
</dbReference>
<evidence type="ECO:0000256" key="12">
    <source>
        <dbReference type="ARBA" id="ARBA00093263"/>
    </source>
</evidence>
<evidence type="ECO:0000256" key="4">
    <source>
        <dbReference type="ARBA" id="ARBA00033420"/>
    </source>
</evidence>
<evidence type="ECO:0000256" key="14">
    <source>
        <dbReference type="ARBA" id="ARBA00093273"/>
    </source>
</evidence>
<evidence type="ECO:0000256" key="5">
    <source>
        <dbReference type="ARBA" id="ARBA00093190"/>
    </source>
</evidence>